<keyword evidence="7" id="KW-1185">Reference proteome</keyword>
<dbReference type="InterPro" id="IPR045850">
    <property type="entry name" value="TRM2_met"/>
</dbReference>
<comment type="caution">
    <text evidence="4">Lacks conserved residue(s) required for the propagation of feature annotation.</text>
</comment>
<dbReference type="InterPro" id="IPR029063">
    <property type="entry name" value="SAM-dependent_MTases_sf"/>
</dbReference>
<dbReference type="InterPro" id="IPR010280">
    <property type="entry name" value="U5_MeTrfase_fam"/>
</dbReference>
<evidence type="ECO:0000313" key="7">
    <source>
        <dbReference type="Proteomes" id="UP000000600"/>
    </source>
</evidence>
<dbReference type="Gene3D" id="3.40.50.150">
    <property type="entry name" value="Vaccinia Virus protein VP39"/>
    <property type="match status" value="1"/>
</dbReference>
<feature type="binding site" evidence="4">
    <location>
        <position position="419"/>
    </location>
    <ligand>
        <name>S-adenosyl-L-methionine</name>
        <dbReference type="ChEBI" id="CHEBI:59789"/>
    </ligand>
</feature>
<dbReference type="OrthoDB" id="10250660at2759"/>
<dbReference type="Proteomes" id="UP000000600">
    <property type="component" value="Unassembled WGS sequence"/>
</dbReference>
<feature type="binding site" evidence="4">
    <location>
        <position position="369"/>
    </location>
    <ligand>
        <name>S-adenosyl-L-methionine</name>
        <dbReference type="ChEBI" id="CHEBI:59789"/>
    </ligand>
</feature>
<gene>
    <name evidence="6" type="ORF">GSPATT00001345001</name>
</gene>
<dbReference type="STRING" id="5888.A0CWH5"/>
<evidence type="ECO:0000256" key="5">
    <source>
        <dbReference type="SAM" id="Coils"/>
    </source>
</evidence>
<dbReference type="Gene3D" id="2.40.50.1070">
    <property type="match status" value="1"/>
</dbReference>
<feature type="coiled-coil region" evidence="5">
    <location>
        <begin position="94"/>
        <end position="168"/>
    </location>
</feature>
<evidence type="ECO:0000256" key="2">
    <source>
        <dbReference type="ARBA" id="ARBA00022679"/>
    </source>
</evidence>
<dbReference type="SUPFAM" id="SSF53335">
    <property type="entry name" value="S-adenosyl-L-methionine-dependent methyltransferases"/>
    <property type="match status" value="1"/>
</dbReference>
<dbReference type="HOGENOM" id="CLU_014689_4_2_1"/>
<dbReference type="PANTHER" id="PTHR45904">
    <property type="entry name" value="TRNA (URACIL-5-)-METHYLTRANSFERASE"/>
    <property type="match status" value="1"/>
</dbReference>
<comment type="similarity">
    <text evidence="4">Belongs to the class I-like SAM-binding methyltransferase superfamily. RNA M5U methyltransferase family.</text>
</comment>
<dbReference type="GO" id="GO:0008173">
    <property type="term" value="F:RNA methyltransferase activity"/>
    <property type="evidence" value="ECO:0007669"/>
    <property type="project" value="InterPro"/>
</dbReference>
<dbReference type="Pfam" id="PF05958">
    <property type="entry name" value="tRNA_U5-meth_tr"/>
    <property type="match status" value="1"/>
</dbReference>
<dbReference type="PROSITE" id="PS01231">
    <property type="entry name" value="TRMA_2"/>
    <property type="match status" value="1"/>
</dbReference>
<dbReference type="GeneID" id="5028324"/>
<dbReference type="KEGG" id="ptm:GSPATT00001345001"/>
<keyword evidence="2 4" id="KW-0808">Transferase</keyword>
<name>A0CWH5_PARTE</name>
<evidence type="ECO:0000313" key="6">
    <source>
        <dbReference type="EMBL" id="CAK75142.1"/>
    </source>
</evidence>
<dbReference type="InParanoid" id="A0CWH5"/>
<dbReference type="eggNOG" id="KOG2187">
    <property type="taxonomic scope" value="Eukaryota"/>
</dbReference>
<proteinExistence type="inferred from homology"/>
<evidence type="ECO:0000256" key="4">
    <source>
        <dbReference type="PROSITE-ProRule" id="PRU01024"/>
    </source>
</evidence>
<sequence length="559" mass="64250">MKPQICLLGIQKFAKDKQVLKQLQEQLGDKFIKPSEIIKPKMKPFCFLQFSDEDQKNVIVKLIIKNFVKLIEDNPELKLRIGEVHNENAFEKQLEKKIKQQKQNEDEVKQFQEKHQNRDVIERKDNELALQTAPLYQVKYEEQVEQKMAELKKVIKKLRNQFIQKNGKEYAPDWILDTNLIKLNDPITCDEQFRFNYRNKCEFTISYNSQKEVCVGFNVGSVQKNNDSVEQPNTCPVTPAVAMEIANKFQTYLQSSKFQPFNRQNGSGVWRMLSVRKSDRTKQLLISVSINKDNLQQDEYAVVCDELMTLFSTSYGEFSLQGLLLMHSNKLGQDLASSADDTKILFGNSYYQEIILDKKINISYNAFSQNHTPQCDKLYQVIIDLCKNKKITKFLDLCAGSGTIGICVSDQIQDILAIEMNKSSCEDACENYKLNNLQNCQIICSKVEDVIKKVAQDLKSFEGKQQLMACLDPPRAGVLNNVIEAIRTCKGIDHIIYVSCSPPQVIDNLIQLCLPQCKKNKAPGFKLVNVTLVDMFPQTSHFEAVFYLERDYGILSELM</sequence>
<keyword evidence="1 4" id="KW-0489">Methyltransferase</keyword>
<protein>
    <recommendedName>
        <fullName evidence="8">TRAM domain-containing protein</fullName>
    </recommendedName>
</protein>
<evidence type="ECO:0008006" key="8">
    <source>
        <dbReference type="Google" id="ProtNLM"/>
    </source>
</evidence>
<dbReference type="RefSeq" id="XP_001442539.1">
    <property type="nucleotide sequence ID" value="XM_001442502.2"/>
</dbReference>
<dbReference type="PANTHER" id="PTHR45904:SF2">
    <property type="entry name" value="TRNA (URACIL-5-)-METHYLTRANSFERASE HOMOLOG A"/>
    <property type="match status" value="1"/>
</dbReference>
<accession>A0CWH5</accession>
<reference evidence="6 7" key="1">
    <citation type="journal article" date="2006" name="Nature">
        <title>Global trends of whole-genome duplications revealed by the ciliate Paramecium tetraurelia.</title>
        <authorList>
            <consortium name="Genoscope"/>
            <person name="Aury J.-M."/>
            <person name="Jaillon O."/>
            <person name="Duret L."/>
            <person name="Noel B."/>
            <person name="Jubin C."/>
            <person name="Porcel B.M."/>
            <person name="Segurens B."/>
            <person name="Daubin V."/>
            <person name="Anthouard V."/>
            <person name="Aiach N."/>
            <person name="Arnaiz O."/>
            <person name="Billaut A."/>
            <person name="Beisson J."/>
            <person name="Blanc I."/>
            <person name="Bouhouche K."/>
            <person name="Camara F."/>
            <person name="Duharcourt S."/>
            <person name="Guigo R."/>
            <person name="Gogendeau D."/>
            <person name="Katinka M."/>
            <person name="Keller A.-M."/>
            <person name="Kissmehl R."/>
            <person name="Klotz C."/>
            <person name="Koll F."/>
            <person name="Le Moue A."/>
            <person name="Lepere C."/>
            <person name="Malinsky S."/>
            <person name="Nowacki M."/>
            <person name="Nowak J.K."/>
            <person name="Plattner H."/>
            <person name="Poulain J."/>
            <person name="Ruiz F."/>
            <person name="Serrano V."/>
            <person name="Zagulski M."/>
            <person name="Dessen P."/>
            <person name="Betermier M."/>
            <person name="Weissenbach J."/>
            <person name="Scarpelli C."/>
            <person name="Schachter V."/>
            <person name="Sperling L."/>
            <person name="Meyer E."/>
            <person name="Cohen J."/>
            <person name="Wincker P."/>
        </authorList>
    </citation>
    <scope>NUCLEOTIDE SEQUENCE [LARGE SCALE GENOMIC DNA]</scope>
    <source>
        <strain evidence="6 7">Stock d4-2</strain>
    </source>
</reference>
<keyword evidence="5" id="KW-0175">Coiled coil</keyword>
<dbReference type="EMBL" id="CT868207">
    <property type="protein sequence ID" value="CAK75142.1"/>
    <property type="molecule type" value="Genomic_DNA"/>
</dbReference>
<feature type="binding site" evidence="4">
    <location>
        <position position="472"/>
    </location>
    <ligand>
        <name>S-adenosyl-L-methionine</name>
        <dbReference type="ChEBI" id="CHEBI:59789"/>
    </ligand>
</feature>
<feature type="active site" description="Nucleophile" evidence="4">
    <location>
        <position position="500"/>
    </location>
</feature>
<dbReference type="AlphaFoldDB" id="A0CWH5"/>
<dbReference type="PROSITE" id="PS51687">
    <property type="entry name" value="SAM_MT_RNA_M5U"/>
    <property type="match status" value="1"/>
</dbReference>
<evidence type="ECO:0000256" key="1">
    <source>
        <dbReference type="ARBA" id="ARBA00022603"/>
    </source>
</evidence>
<organism evidence="6 7">
    <name type="scientific">Paramecium tetraurelia</name>
    <dbReference type="NCBI Taxonomy" id="5888"/>
    <lineage>
        <taxon>Eukaryota</taxon>
        <taxon>Sar</taxon>
        <taxon>Alveolata</taxon>
        <taxon>Ciliophora</taxon>
        <taxon>Intramacronucleata</taxon>
        <taxon>Oligohymenophorea</taxon>
        <taxon>Peniculida</taxon>
        <taxon>Parameciidae</taxon>
        <taxon>Paramecium</taxon>
    </lineage>
</organism>
<dbReference type="InterPro" id="IPR030391">
    <property type="entry name" value="MeTrfase_TrmA_CS"/>
</dbReference>
<keyword evidence="3 4" id="KW-0949">S-adenosyl-L-methionine</keyword>
<dbReference type="GO" id="GO:0006396">
    <property type="term" value="P:RNA processing"/>
    <property type="evidence" value="ECO:0007669"/>
    <property type="project" value="InterPro"/>
</dbReference>
<evidence type="ECO:0000256" key="3">
    <source>
        <dbReference type="ARBA" id="ARBA00022691"/>
    </source>
</evidence>
<dbReference type="GO" id="GO:0032259">
    <property type="term" value="P:methylation"/>
    <property type="evidence" value="ECO:0007669"/>
    <property type="project" value="UniProtKB-KW"/>
</dbReference>
<dbReference type="OMA" id="TPLWNMP"/>